<keyword evidence="1" id="KW-0175">Coiled coil</keyword>
<accession>A0A1F7RTU5</accession>
<evidence type="ECO:0000313" key="3">
    <source>
        <dbReference type="Proteomes" id="UP000179266"/>
    </source>
</evidence>
<evidence type="ECO:0000256" key="1">
    <source>
        <dbReference type="SAM" id="Coils"/>
    </source>
</evidence>
<evidence type="ECO:0000313" key="2">
    <source>
        <dbReference type="EMBL" id="OGL44790.1"/>
    </source>
</evidence>
<protein>
    <submittedName>
        <fullName evidence="2">Uncharacterized protein</fullName>
    </submittedName>
</protein>
<comment type="caution">
    <text evidence="2">The sequence shown here is derived from an EMBL/GenBank/DDBJ whole genome shotgun (WGS) entry which is preliminary data.</text>
</comment>
<dbReference type="EMBL" id="MGDD01000205">
    <property type="protein sequence ID" value="OGL44790.1"/>
    <property type="molecule type" value="Genomic_DNA"/>
</dbReference>
<name>A0A1F7RTU5_9BACT</name>
<feature type="coiled-coil region" evidence="1">
    <location>
        <begin position="1"/>
        <end position="68"/>
    </location>
</feature>
<reference evidence="2 3" key="1">
    <citation type="journal article" date="2016" name="Nat. Commun.">
        <title>Thousands of microbial genomes shed light on interconnected biogeochemical processes in an aquifer system.</title>
        <authorList>
            <person name="Anantharaman K."/>
            <person name="Brown C.T."/>
            <person name="Hug L.A."/>
            <person name="Sharon I."/>
            <person name="Castelle C.J."/>
            <person name="Probst A.J."/>
            <person name="Thomas B.C."/>
            <person name="Singh A."/>
            <person name="Wilkins M.J."/>
            <person name="Karaoz U."/>
            <person name="Brodie E.L."/>
            <person name="Williams K.H."/>
            <person name="Hubbard S.S."/>
            <person name="Banfield J.F."/>
        </authorList>
    </citation>
    <scope>NUCLEOTIDE SEQUENCE [LARGE SCALE GENOMIC DNA]</scope>
</reference>
<dbReference type="AlphaFoldDB" id="A0A1F7RTU5"/>
<organism evidence="2 3">
    <name type="scientific">Candidatus Schekmanbacteria bacterium RBG_13_48_7</name>
    <dbReference type="NCBI Taxonomy" id="1817878"/>
    <lineage>
        <taxon>Bacteria</taxon>
        <taxon>Candidatus Schekmaniibacteriota</taxon>
    </lineage>
</organism>
<sequence>MDKQNEKISDKEKQKTEIKDKIKTIQQELKNISRQLLKAKDLSEQRYLKQHQKELEMQIMRLNAQLKEI</sequence>
<proteinExistence type="predicted"/>
<dbReference type="Proteomes" id="UP000179266">
    <property type="component" value="Unassembled WGS sequence"/>
</dbReference>
<gene>
    <name evidence="2" type="ORF">A2161_02210</name>
</gene>